<dbReference type="Proteomes" id="UP000035199">
    <property type="component" value="Chromosome"/>
</dbReference>
<proteinExistence type="predicted"/>
<dbReference type="NCBIfam" id="TIGR00566">
    <property type="entry name" value="trpG_papA"/>
    <property type="match status" value="1"/>
</dbReference>
<comment type="catalytic activity">
    <reaction evidence="4">
        <text>chorismate + L-glutamine = anthranilate + pyruvate + L-glutamate + H(+)</text>
        <dbReference type="Rhea" id="RHEA:21732"/>
        <dbReference type="ChEBI" id="CHEBI:15361"/>
        <dbReference type="ChEBI" id="CHEBI:15378"/>
        <dbReference type="ChEBI" id="CHEBI:16567"/>
        <dbReference type="ChEBI" id="CHEBI:29748"/>
        <dbReference type="ChEBI" id="CHEBI:29985"/>
        <dbReference type="ChEBI" id="CHEBI:58359"/>
        <dbReference type="EC" id="4.1.3.27"/>
    </reaction>
</comment>
<dbReference type="CDD" id="cd01743">
    <property type="entry name" value="GATase1_Anthranilate_Synthase"/>
    <property type="match status" value="1"/>
</dbReference>
<evidence type="ECO:0000256" key="4">
    <source>
        <dbReference type="ARBA" id="ARBA00047683"/>
    </source>
</evidence>
<dbReference type="NCBIfam" id="NF004169">
    <property type="entry name" value="PRK05637.1"/>
    <property type="match status" value="1"/>
</dbReference>
<evidence type="ECO:0000313" key="7">
    <source>
        <dbReference type="Proteomes" id="UP000035199"/>
    </source>
</evidence>
<name>A0A0G3H674_9CORY</name>
<dbReference type="AlphaFoldDB" id="A0A0G3H674"/>
<dbReference type="KEGG" id="cmv:CMUST_15320"/>
<dbReference type="RefSeq" id="WP_047263197.1">
    <property type="nucleotide sequence ID" value="NZ_CP011542.1"/>
</dbReference>
<feature type="domain" description="Glutamine amidotransferase" evidence="5">
    <location>
        <begin position="9"/>
        <end position="207"/>
    </location>
</feature>
<dbReference type="PROSITE" id="PS51273">
    <property type="entry name" value="GATASE_TYPE_1"/>
    <property type="match status" value="1"/>
</dbReference>
<dbReference type="GO" id="GO:0004049">
    <property type="term" value="F:anthranilate synthase activity"/>
    <property type="evidence" value="ECO:0007669"/>
    <property type="project" value="UniProtKB-EC"/>
</dbReference>
<dbReference type="GO" id="GO:0005829">
    <property type="term" value="C:cytosol"/>
    <property type="evidence" value="ECO:0007669"/>
    <property type="project" value="TreeGrafter"/>
</dbReference>
<evidence type="ECO:0000256" key="3">
    <source>
        <dbReference type="ARBA" id="ARBA00023239"/>
    </source>
</evidence>
<dbReference type="PATRIC" id="fig|571915.4.peg.3289"/>
<organism evidence="6 7">
    <name type="scientific">Corynebacterium mustelae</name>
    <dbReference type="NCBI Taxonomy" id="571915"/>
    <lineage>
        <taxon>Bacteria</taxon>
        <taxon>Bacillati</taxon>
        <taxon>Actinomycetota</taxon>
        <taxon>Actinomycetes</taxon>
        <taxon>Mycobacteriales</taxon>
        <taxon>Corynebacteriaceae</taxon>
        <taxon>Corynebacterium</taxon>
    </lineage>
</organism>
<evidence type="ECO:0000256" key="2">
    <source>
        <dbReference type="ARBA" id="ARBA00022962"/>
    </source>
</evidence>
<gene>
    <name evidence="6" type="primary">trpG</name>
    <name evidence="6" type="ORF">CMUST_15320</name>
</gene>
<evidence type="ECO:0000313" key="6">
    <source>
        <dbReference type="EMBL" id="AKK07353.1"/>
    </source>
</evidence>
<reference evidence="7" key="2">
    <citation type="submission" date="2015-05" db="EMBL/GenBank/DDBJ databases">
        <title>Complete genome sequence of Corynebacterium mustelae DSM 45274, isolated from various tissues of a male ferret with lethal sepsis.</title>
        <authorList>
            <person name="Ruckert C."/>
            <person name="Albersmeier A."/>
            <person name="Winkler A."/>
            <person name="Tauch A."/>
        </authorList>
    </citation>
    <scope>NUCLEOTIDE SEQUENCE [LARGE SCALE GENOMIC DNA]</scope>
    <source>
        <strain evidence="7">DSM 45274</strain>
    </source>
</reference>
<dbReference type="GO" id="GO:0002047">
    <property type="term" value="P:phenazine biosynthetic process"/>
    <property type="evidence" value="ECO:0007669"/>
    <property type="project" value="TreeGrafter"/>
</dbReference>
<dbReference type="OrthoDB" id="9803598at2"/>
<reference evidence="6 7" key="1">
    <citation type="journal article" date="2015" name="Genome Announc.">
        <title>Complete Genome Sequence of the Type Strain Corynebacterium mustelae DSM 45274, Isolated from Various Tissues of a Male Ferret with Lethal Sepsis.</title>
        <authorList>
            <person name="Ruckert C."/>
            <person name="Eimer J."/>
            <person name="Winkler A."/>
            <person name="Tauch A."/>
        </authorList>
    </citation>
    <scope>NUCLEOTIDE SEQUENCE [LARGE SCALE GENOMIC DNA]</scope>
    <source>
        <strain evidence="6 7">DSM 45274</strain>
    </source>
</reference>
<keyword evidence="7" id="KW-1185">Reference proteome</keyword>
<dbReference type="InterPro" id="IPR006221">
    <property type="entry name" value="TrpG/PapA_dom"/>
</dbReference>
<dbReference type="PANTHER" id="PTHR43418:SF2">
    <property type="entry name" value="BIFUNCTIONAL PROTEIN TRPGD"/>
    <property type="match status" value="1"/>
</dbReference>
<evidence type="ECO:0000256" key="1">
    <source>
        <dbReference type="ARBA" id="ARBA00012266"/>
    </source>
</evidence>
<protein>
    <recommendedName>
        <fullName evidence="1">anthranilate synthase</fullName>
        <ecNumber evidence="1">4.1.3.27</ecNumber>
    </recommendedName>
</protein>
<dbReference type="PRINTS" id="PR00099">
    <property type="entry name" value="CPSGATASE"/>
</dbReference>
<dbReference type="EC" id="4.1.3.27" evidence="1"/>
<keyword evidence="2" id="KW-0315">Glutamine amidotransferase</keyword>
<dbReference type="PRINTS" id="PR00096">
    <property type="entry name" value="GATASE"/>
</dbReference>
<accession>A0A0G3H674</accession>
<dbReference type="GO" id="GO:0000162">
    <property type="term" value="P:L-tryptophan biosynthetic process"/>
    <property type="evidence" value="ECO:0007669"/>
    <property type="project" value="TreeGrafter"/>
</dbReference>
<evidence type="ECO:0000259" key="5">
    <source>
        <dbReference type="Pfam" id="PF00117"/>
    </source>
</evidence>
<dbReference type="InterPro" id="IPR017926">
    <property type="entry name" value="GATASE"/>
</dbReference>
<dbReference type="PANTHER" id="PTHR43418">
    <property type="entry name" value="MULTIFUNCTIONAL TRYPTOPHAN BIOSYNTHESIS PROTEIN-RELATED"/>
    <property type="match status" value="1"/>
</dbReference>
<dbReference type="InterPro" id="IPR050472">
    <property type="entry name" value="Anth_synth/Amidotransfase"/>
</dbReference>
<dbReference type="InterPro" id="IPR029062">
    <property type="entry name" value="Class_I_gatase-like"/>
</dbReference>
<dbReference type="GO" id="GO:0004048">
    <property type="term" value="F:anthranilate phosphoribosyltransferase activity"/>
    <property type="evidence" value="ECO:0007669"/>
    <property type="project" value="TreeGrafter"/>
</dbReference>
<dbReference type="EMBL" id="CP011542">
    <property type="protein sequence ID" value="AKK07353.1"/>
    <property type="molecule type" value="Genomic_DNA"/>
</dbReference>
<dbReference type="Gene3D" id="3.40.50.880">
    <property type="match status" value="1"/>
</dbReference>
<sequence>MSDASIHVVLIDNHDSFVYNLVDAFAVGGYRCTVFRNSVPVTEILAVEPDIICLSPGPGHPLDAGTMMQLIDATLGQIPILGICLGFQALLAHYGATVQPCGPVHGVTDAMQLTHAGRESKIFEQLTTDDRPEIGHIGKTVPVARYHSLGCRATDAPADIVVLGTCETTKLGAVIMAARTADGMAIGLQFHPESILSPNGPIILDRCIETLISTTTPK</sequence>
<keyword evidence="3 6" id="KW-0456">Lyase</keyword>
<dbReference type="STRING" id="571915.CMUST_15320"/>
<dbReference type="SUPFAM" id="SSF52317">
    <property type="entry name" value="Class I glutamine amidotransferase-like"/>
    <property type="match status" value="1"/>
</dbReference>
<dbReference type="PRINTS" id="PR00097">
    <property type="entry name" value="ANTSNTHASEII"/>
</dbReference>
<dbReference type="Pfam" id="PF00117">
    <property type="entry name" value="GATase"/>
    <property type="match status" value="1"/>
</dbReference>